<sequence>MPPIKIEPITLTPDKYRHEFKTKATKVFLVFVFWCPFGFLLASILGYKGTTRFLVALGFAVPLAIAGLLAILLAQRIGSGVLQAFLFPRGSRASAAITSHAESLAARGQYDEAAAEFAALRTKYPHDIPLLRVEAEFQAGVGGNPQVAAQVLNQLRRVPNVPAAVELYATHRLLDLYLGVLAEPGRAMVELRRMADRFPDTPDGQGALAELTRRRDHLAQDQTNT</sequence>
<dbReference type="Gene3D" id="1.25.40.10">
    <property type="entry name" value="Tetratricopeptide repeat domain"/>
    <property type="match status" value="1"/>
</dbReference>
<dbReference type="Proteomes" id="UP000500938">
    <property type="component" value="Chromosome"/>
</dbReference>
<evidence type="ECO:0000313" key="2">
    <source>
        <dbReference type="EMBL" id="QJR34436.1"/>
    </source>
</evidence>
<organism evidence="2 3">
    <name type="scientific">Gemmatimonas groenlandica</name>
    <dbReference type="NCBI Taxonomy" id="2732249"/>
    <lineage>
        <taxon>Bacteria</taxon>
        <taxon>Pseudomonadati</taxon>
        <taxon>Gemmatimonadota</taxon>
        <taxon>Gemmatimonadia</taxon>
        <taxon>Gemmatimonadales</taxon>
        <taxon>Gemmatimonadaceae</taxon>
        <taxon>Gemmatimonas</taxon>
    </lineage>
</organism>
<accession>A0A6M4IM02</accession>
<feature type="transmembrane region" description="Helical" evidence="1">
    <location>
        <begin position="53"/>
        <end position="74"/>
    </location>
</feature>
<evidence type="ECO:0000256" key="1">
    <source>
        <dbReference type="SAM" id="Phobius"/>
    </source>
</evidence>
<keyword evidence="1" id="KW-0812">Transmembrane</keyword>
<feature type="transmembrane region" description="Helical" evidence="1">
    <location>
        <begin position="27"/>
        <end position="47"/>
    </location>
</feature>
<dbReference type="KEGG" id="ggr:HKW67_02305"/>
<protein>
    <recommendedName>
        <fullName evidence="4">Tetratricopeptide repeat protein</fullName>
    </recommendedName>
</protein>
<keyword evidence="1" id="KW-1133">Transmembrane helix</keyword>
<dbReference type="AlphaFoldDB" id="A0A6M4IM02"/>
<proteinExistence type="predicted"/>
<evidence type="ECO:0008006" key="4">
    <source>
        <dbReference type="Google" id="ProtNLM"/>
    </source>
</evidence>
<keyword evidence="1" id="KW-0472">Membrane</keyword>
<name>A0A6M4IM02_9BACT</name>
<dbReference type="RefSeq" id="WP_171223862.1">
    <property type="nucleotide sequence ID" value="NZ_CP053085.1"/>
</dbReference>
<dbReference type="InterPro" id="IPR011990">
    <property type="entry name" value="TPR-like_helical_dom_sf"/>
</dbReference>
<reference evidence="2 3" key="1">
    <citation type="submission" date="2020-05" db="EMBL/GenBank/DDBJ databases">
        <title>Complete genome sequence of Gemmatimonas greenlandica TET16.</title>
        <authorList>
            <person name="Zeng Y."/>
        </authorList>
    </citation>
    <scope>NUCLEOTIDE SEQUENCE [LARGE SCALE GENOMIC DNA]</scope>
    <source>
        <strain evidence="2 3">TET16</strain>
    </source>
</reference>
<keyword evidence="3" id="KW-1185">Reference proteome</keyword>
<dbReference type="EMBL" id="CP053085">
    <property type="protein sequence ID" value="QJR34436.1"/>
    <property type="molecule type" value="Genomic_DNA"/>
</dbReference>
<gene>
    <name evidence="2" type="ORF">HKW67_02305</name>
</gene>
<evidence type="ECO:0000313" key="3">
    <source>
        <dbReference type="Proteomes" id="UP000500938"/>
    </source>
</evidence>